<keyword evidence="1" id="KW-0805">Transcription regulation</keyword>
<dbReference type="PANTHER" id="PTHR30146">
    <property type="entry name" value="LACI-RELATED TRANSCRIPTIONAL REPRESSOR"/>
    <property type="match status" value="1"/>
</dbReference>
<dbReference type="PANTHER" id="PTHR30146:SF153">
    <property type="entry name" value="LACTOSE OPERON REPRESSOR"/>
    <property type="match status" value="1"/>
</dbReference>
<protein>
    <submittedName>
        <fullName evidence="6">LacI family DNA-binding transcriptional regulator</fullName>
    </submittedName>
</protein>
<feature type="domain" description="HTH lacI-type" evidence="5">
    <location>
        <begin position="24"/>
        <end position="78"/>
    </location>
</feature>
<dbReference type="SUPFAM" id="SSF47413">
    <property type="entry name" value="lambda repressor-like DNA-binding domains"/>
    <property type="match status" value="1"/>
</dbReference>
<dbReference type="CDD" id="cd01574">
    <property type="entry name" value="PBP1_LacI"/>
    <property type="match status" value="1"/>
</dbReference>
<dbReference type="GO" id="GO:0003700">
    <property type="term" value="F:DNA-binding transcription factor activity"/>
    <property type="evidence" value="ECO:0007669"/>
    <property type="project" value="TreeGrafter"/>
</dbReference>
<dbReference type="CDD" id="cd01392">
    <property type="entry name" value="HTH_LacI"/>
    <property type="match status" value="1"/>
</dbReference>
<reference evidence="6" key="1">
    <citation type="submission" date="2023-11" db="EMBL/GenBank/DDBJ databases">
        <title>Scrofimicrobium hongkongense sp. nov., isolated from a patient with peritonitis.</title>
        <authorList>
            <person name="Lao H.Y."/>
            <person name="Wong A.Y.P."/>
            <person name="Ng T.L."/>
            <person name="Wong R.Y.L."/>
            <person name="Yau M.C.Y."/>
            <person name="Lam J.Y.W."/>
            <person name="Siu G.K.H."/>
        </authorList>
    </citation>
    <scope>NUCLEOTIDE SEQUENCE</scope>
    <source>
        <strain evidence="6">R131</strain>
    </source>
</reference>
<dbReference type="InterPro" id="IPR046335">
    <property type="entry name" value="LacI/GalR-like_sensor"/>
</dbReference>
<dbReference type="SUPFAM" id="SSF53822">
    <property type="entry name" value="Periplasmic binding protein-like I"/>
    <property type="match status" value="1"/>
</dbReference>
<dbReference type="InterPro" id="IPR010982">
    <property type="entry name" value="Lambda_DNA-bd_dom_sf"/>
</dbReference>
<evidence type="ECO:0000259" key="5">
    <source>
        <dbReference type="PROSITE" id="PS50932"/>
    </source>
</evidence>
<name>A0AAU7VAD0_9ACTO</name>
<accession>A0AAU7VAD0</accession>
<dbReference type="Gene3D" id="3.40.50.2300">
    <property type="match status" value="2"/>
</dbReference>
<evidence type="ECO:0000256" key="1">
    <source>
        <dbReference type="ARBA" id="ARBA00023015"/>
    </source>
</evidence>
<dbReference type="RefSeq" id="WP_350258857.1">
    <property type="nucleotide sequence ID" value="NZ_CP138335.1"/>
</dbReference>
<dbReference type="KEGG" id="sapp:SAC06_03620"/>
<dbReference type="Pfam" id="PF13377">
    <property type="entry name" value="Peripla_BP_3"/>
    <property type="match status" value="1"/>
</dbReference>
<dbReference type="InterPro" id="IPR000843">
    <property type="entry name" value="HTH_LacI"/>
</dbReference>
<dbReference type="PROSITE" id="PS50932">
    <property type="entry name" value="HTH_LACI_2"/>
    <property type="match status" value="1"/>
</dbReference>
<dbReference type="GO" id="GO:0000976">
    <property type="term" value="F:transcription cis-regulatory region binding"/>
    <property type="evidence" value="ECO:0007669"/>
    <property type="project" value="TreeGrafter"/>
</dbReference>
<evidence type="ECO:0000256" key="2">
    <source>
        <dbReference type="ARBA" id="ARBA00023125"/>
    </source>
</evidence>
<dbReference type="InterPro" id="IPR028082">
    <property type="entry name" value="Peripla_BP_I"/>
</dbReference>
<feature type="compositionally biased region" description="Low complexity" evidence="4">
    <location>
        <begin position="1"/>
        <end position="11"/>
    </location>
</feature>
<gene>
    <name evidence="6" type="ORF">SAC06_03620</name>
</gene>
<dbReference type="EMBL" id="CP138335">
    <property type="protein sequence ID" value="XBW08657.1"/>
    <property type="molecule type" value="Genomic_DNA"/>
</dbReference>
<dbReference type="Gene3D" id="1.10.260.40">
    <property type="entry name" value="lambda repressor-like DNA-binding domains"/>
    <property type="match status" value="1"/>
</dbReference>
<evidence type="ECO:0000256" key="4">
    <source>
        <dbReference type="SAM" id="MobiDB-lite"/>
    </source>
</evidence>
<dbReference type="AlphaFoldDB" id="A0AAU7VAD0"/>
<evidence type="ECO:0000256" key="3">
    <source>
        <dbReference type="ARBA" id="ARBA00023163"/>
    </source>
</evidence>
<dbReference type="Pfam" id="PF00356">
    <property type="entry name" value="LacI"/>
    <property type="match status" value="1"/>
</dbReference>
<dbReference type="PROSITE" id="PS00356">
    <property type="entry name" value="HTH_LACI_1"/>
    <property type="match status" value="1"/>
</dbReference>
<proteinExistence type="predicted"/>
<feature type="region of interest" description="Disordered" evidence="4">
    <location>
        <begin position="1"/>
        <end position="27"/>
    </location>
</feature>
<keyword evidence="2 6" id="KW-0238">DNA-binding</keyword>
<evidence type="ECO:0000313" key="6">
    <source>
        <dbReference type="EMBL" id="XBW08657.1"/>
    </source>
</evidence>
<sequence>MTEQDSASASDTGRRRRSSGTRPPSMADVAAVAGVSHQTVSRVLNQADAVRPETRDRVLAAIDQLGYRRNETARTLATRTSRLIGVITADFVLYGPATTLLSIQLAAAERGYMVSVATLTEFSAQRLRQAIDQFLSQGVAGIIISAPVVRIAEELERITVPVPSIAVASGWINPDSTIARIGVGQRVGVRQALEHLAATGCDEVAHFAGPPHWFDSEERAIQWNESMAELNLRFGGYDRGDWTAESGYVMAQRMLAGHLPEAIVIANDQMALGALRAFGEAGVRVGKDVRIVGYDDEAGTAFFYPSLTTVRQDFFRLGREAVQMLLAVIRGKAVGNILIPSELIVRDSA</sequence>
<organism evidence="6">
    <name type="scientific">Scrofimicrobium appendicitidis</name>
    <dbReference type="NCBI Taxonomy" id="3079930"/>
    <lineage>
        <taxon>Bacteria</taxon>
        <taxon>Bacillati</taxon>
        <taxon>Actinomycetota</taxon>
        <taxon>Actinomycetes</taxon>
        <taxon>Actinomycetales</taxon>
        <taxon>Actinomycetaceae</taxon>
        <taxon>Scrofimicrobium</taxon>
    </lineage>
</organism>
<keyword evidence="3" id="KW-0804">Transcription</keyword>
<dbReference type="SMART" id="SM00354">
    <property type="entry name" value="HTH_LACI"/>
    <property type="match status" value="1"/>
</dbReference>